<dbReference type="Gene3D" id="1.20.120.50">
    <property type="entry name" value="Hemerythrin-like"/>
    <property type="match status" value="1"/>
</dbReference>
<keyword evidence="2" id="KW-0813">Transport</keyword>
<protein>
    <submittedName>
        <fullName evidence="6">Hemerythrin family protein</fullName>
    </submittedName>
</protein>
<dbReference type="InterPro" id="IPR035938">
    <property type="entry name" value="Hemerythrin-like_sf"/>
</dbReference>
<evidence type="ECO:0000256" key="4">
    <source>
        <dbReference type="ARBA" id="ARBA00023004"/>
    </source>
</evidence>
<evidence type="ECO:0000256" key="1">
    <source>
        <dbReference type="ARBA" id="ARBA00010587"/>
    </source>
</evidence>
<gene>
    <name evidence="6" type="ORF">HND93_00435</name>
</gene>
<keyword evidence="4" id="KW-0408">Iron</keyword>
<dbReference type="InterPro" id="IPR012312">
    <property type="entry name" value="Hemerythrin-like"/>
</dbReference>
<dbReference type="NCBIfam" id="NF033749">
    <property type="entry name" value="bact_hemeryth"/>
    <property type="match status" value="1"/>
</dbReference>
<proteinExistence type="inferred from homology"/>
<dbReference type="Pfam" id="PF01814">
    <property type="entry name" value="Hemerythrin"/>
    <property type="match status" value="1"/>
</dbReference>
<evidence type="ECO:0000256" key="3">
    <source>
        <dbReference type="ARBA" id="ARBA00022723"/>
    </source>
</evidence>
<dbReference type="PROSITE" id="PS00550">
    <property type="entry name" value="HEMERYTHRINS"/>
    <property type="match status" value="1"/>
</dbReference>
<dbReference type="PANTHER" id="PTHR37164">
    <property type="entry name" value="BACTERIOHEMERYTHRIN"/>
    <property type="match status" value="1"/>
</dbReference>
<accession>A0ABX2T1H2</accession>
<comment type="similarity">
    <text evidence="1">Belongs to the hemerythrin family.</text>
</comment>
<reference evidence="6 7" key="1">
    <citation type="submission" date="2020-05" db="EMBL/GenBank/DDBJ databases">
        <title>Azospirillum oleiclasticum sp. nov, a nitrogen-fixing and heavy crude oil-emulsifying bacterium isolated from the crude oil of Yumen Oilfield.</title>
        <authorList>
            <person name="Wu D."/>
            <person name="Cai M."/>
            <person name="Zhang X."/>
        </authorList>
    </citation>
    <scope>NUCLEOTIDE SEQUENCE [LARGE SCALE GENOMIC DNA]</scope>
    <source>
        <strain evidence="6 7">ROY-1-1-2</strain>
    </source>
</reference>
<evidence type="ECO:0000256" key="2">
    <source>
        <dbReference type="ARBA" id="ARBA00022621"/>
    </source>
</evidence>
<evidence type="ECO:0000313" key="7">
    <source>
        <dbReference type="Proteomes" id="UP000584642"/>
    </source>
</evidence>
<organism evidence="6 7">
    <name type="scientific">Azospirillum oleiclasticum</name>
    <dbReference type="NCBI Taxonomy" id="2735135"/>
    <lineage>
        <taxon>Bacteria</taxon>
        <taxon>Pseudomonadati</taxon>
        <taxon>Pseudomonadota</taxon>
        <taxon>Alphaproteobacteria</taxon>
        <taxon>Rhodospirillales</taxon>
        <taxon>Azospirillaceae</taxon>
        <taxon>Azospirillum</taxon>
    </lineage>
</organism>
<dbReference type="InterPro" id="IPR050669">
    <property type="entry name" value="Hemerythrin"/>
</dbReference>
<dbReference type="Proteomes" id="UP000584642">
    <property type="component" value="Unassembled WGS sequence"/>
</dbReference>
<dbReference type="InterPro" id="IPR012827">
    <property type="entry name" value="Hemerythrin_metal-bd"/>
</dbReference>
<comment type="caution">
    <text evidence="6">The sequence shown here is derived from an EMBL/GenBank/DDBJ whole genome shotgun (WGS) entry which is preliminary data.</text>
</comment>
<dbReference type="SUPFAM" id="SSF47188">
    <property type="entry name" value="Hemerythrin-like"/>
    <property type="match status" value="1"/>
</dbReference>
<sequence length="141" mass="16087">MNYVAWDSSMSVGMDVLDSDHKQLIGMFNGLLQKGIADRDRDDLRALLDELTDYTAGHFAREEEAMERGGFPDLESHLAAHRYFTDEIAKLKESFNSSHTVMLRIDLVLLLKDWFIEHIQTVDAQYRPYVHAPTDDMPAGA</sequence>
<dbReference type="CDD" id="cd12107">
    <property type="entry name" value="Hemerythrin"/>
    <property type="match status" value="1"/>
</dbReference>
<evidence type="ECO:0000313" key="6">
    <source>
        <dbReference type="EMBL" id="NYZ18161.1"/>
    </source>
</evidence>
<feature type="domain" description="Hemerythrin-like" evidence="5">
    <location>
        <begin position="14"/>
        <end position="129"/>
    </location>
</feature>
<dbReference type="NCBIfam" id="TIGR02481">
    <property type="entry name" value="hemeryth_dom"/>
    <property type="match status" value="1"/>
</dbReference>
<evidence type="ECO:0000259" key="5">
    <source>
        <dbReference type="Pfam" id="PF01814"/>
    </source>
</evidence>
<dbReference type="InterPro" id="IPR016131">
    <property type="entry name" value="Haemerythrin_Fe_BS"/>
</dbReference>
<keyword evidence="3" id="KW-0479">Metal-binding</keyword>
<dbReference type="EMBL" id="JABFDB010000001">
    <property type="protein sequence ID" value="NYZ18161.1"/>
    <property type="molecule type" value="Genomic_DNA"/>
</dbReference>
<name>A0ABX2T1H2_9PROT</name>
<dbReference type="RefSeq" id="WP_180279929.1">
    <property type="nucleotide sequence ID" value="NZ_JABFDB010000001.1"/>
</dbReference>
<dbReference type="PANTHER" id="PTHR37164:SF1">
    <property type="entry name" value="BACTERIOHEMERYTHRIN"/>
    <property type="match status" value="1"/>
</dbReference>
<keyword evidence="2" id="KW-0561">Oxygen transport</keyword>
<keyword evidence="7" id="KW-1185">Reference proteome</keyword>